<organism evidence="9">
    <name type="scientific">marine metagenome</name>
    <dbReference type="NCBI Taxonomy" id="408172"/>
    <lineage>
        <taxon>unclassified sequences</taxon>
        <taxon>metagenomes</taxon>
        <taxon>ecological metagenomes</taxon>
    </lineage>
</organism>
<evidence type="ECO:0000256" key="3">
    <source>
        <dbReference type="ARBA" id="ARBA00022630"/>
    </source>
</evidence>
<comment type="similarity">
    <text evidence="2">Belongs to the FAD-binding monooxygenase family.</text>
</comment>
<keyword evidence="3" id="KW-0285">Flavoprotein</keyword>
<dbReference type="Gene3D" id="3.50.50.60">
    <property type="entry name" value="FAD/NAD(P)-binding domain"/>
    <property type="match status" value="2"/>
</dbReference>
<dbReference type="EMBL" id="UINC01000374">
    <property type="protein sequence ID" value="SUZ54188.1"/>
    <property type="molecule type" value="Genomic_DNA"/>
</dbReference>
<evidence type="ECO:0000313" key="9">
    <source>
        <dbReference type="EMBL" id="SUZ54188.1"/>
    </source>
</evidence>
<dbReference type="InterPro" id="IPR050775">
    <property type="entry name" value="FAD-binding_Monooxygenases"/>
</dbReference>
<name>A0A381NK09_9ZZZZ</name>
<gene>
    <name evidence="9" type="ORF">METZ01_LOCUS7042</name>
</gene>
<feature type="region of interest" description="Disordered" evidence="8">
    <location>
        <begin position="1"/>
        <end position="21"/>
    </location>
</feature>
<comment type="cofactor">
    <cofactor evidence="1">
        <name>FAD</name>
        <dbReference type="ChEBI" id="CHEBI:57692"/>
    </cofactor>
</comment>
<keyword evidence="7" id="KW-0503">Monooxygenase</keyword>
<evidence type="ECO:0000256" key="7">
    <source>
        <dbReference type="ARBA" id="ARBA00023033"/>
    </source>
</evidence>
<evidence type="ECO:0000256" key="2">
    <source>
        <dbReference type="ARBA" id="ARBA00010139"/>
    </source>
</evidence>
<evidence type="ECO:0000256" key="8">
    <source>
        <dbReference type="SAM" id="MobiDB-lite"/>
    </source>
</evidence>
<evidence type="ECO:0000256" key="6">
    <source>
        <dbReference type="ARBA" id="ARBA00023002"/>
    </source>
</evidence>
<dbReference type="GO" id="GO:0004497">
    <property type="term" value="F:monooxygenase activity"/>
    <property type="evidence" value="ECO:0007669"/>
    <property type="project" value="UniProtKB-KW"/>
</dbReference>
<feature type="compositionally biased region" description="Basic and acidic residues" evidence="8">
    <location>
        <begin position="1"/>
        <end position="13"/>
    </location>
</feature>
<keyword evidence="4" id="KW-0274">FAD</keyword>
<dbReference type="Pfam" id="PF13738">
    <property type="entry name" value="Pyr_redox_3"/>
    <property type="match status" value="1"/>
</dbReference>
<reference evidence="9" key="1">
    <citation type="submission" date="2018-05" db="EMBL/GenBank/DDBJ databases">
        <authorList>
            <person name="Lanie J.A."/>
            <person name="Ng W.-L."/>
            <person name="Kazmierczak K.M."/>
            <person name="Andrzejewski T.M."/>
            <person name="Davidsen T.M."/>
            <person name="Wayne K.J."/>
            <person name="Tettelin H."/>
            <person name="Glass J.I."/>
            <person name="Rusch D."/>
            <person name="Podicherti R."/>
            <person name="Tsui H.-C.T."/>
            <person name="Winkler M.E."/>
        </authorList>
    </citation>
    <scope>NUCLEOTIDE SEQUENCE</scope>
</reference>
<protein>
    <recommendedName>
        <fullName evidence="10">FAD/NAD(P)-binding domain-containing protein</fullName>
    </recommendedName>
</protein>
<keyword evidence="5" id="KW-0521">NADP</keyword>
<accession>A0A381NK09</accession>
<proteinExistence type="inferred from homology"/>
<evidence type="ECO:0000256" key="4">
    <source>
        <dbReference type="ARBA" id="ARBA00022827"/>
    </source>
</evidence>
<dbReference type="InterPro" id="IPR036188">
    <property type="entry name" value="FAD/NAD-bd_sf"/>
</dbReference>
<keyword evidence="6" id="KW-0560">Oxidoreductase</keyword>
<evidence type="ECO:0000256" key="1">
    <source>
        <dbReference type="ARBA" id="ARBA00001974"/>
    </source>
</evidence>
<dbReference type="PANTHER" id="PTHR43098">
    <property type="entry name" value="L-ORNITHINE N(5)-MONOOXYGENASE-RELATED"/>
    <property type="match status" value="1"/>
</dbReference>
<sequence>MSEANIDRKHNQTEELGFDPDALAEKYLQERDKRLREDGNDQYLEVNGEFSYFVEDPYIDEEIEREPLKDEVEVLIVGGGFGGMLAAARLREAGIDDFRIIEKAGDFGGTWYWNRYPGASCDIESYVYFPLLEETGFIPKKKYTDAPETLNYCHILSKKFKLYENVCFQTEVTSTKWDEETQRWTVHTNKGDAIKAKYVVHSNGPLNRPKLPAIKGINDFKGHTFHTSRWDYKYTGGSSLGNLSNLKDKKIAVIGTGATAVQCVPHLGEAAEKLYVFQRTPSSIDIRNNKETDSNWLTNQKPGWHNERRNNFESLLTGAPVKEDLVSDGWTEAFRLLFGSVRSKAPSKLRMFSWAVTSLASSEMYKLGLKQYMTNKAMTHMDIRNAMQMADYQKMEKVRSRADEVVQDRDTAESLKPYYNQFCKRPCFHDEYLQTFNLPSVELIDTDGKGLSEISEKGIIFEGKEYEVDCIIFATGFEVGTDYSRRAGYQIYGVDGISVSEKWQDGLSTFHGMHSKGFPNCFFFGPAQSGFTATYTYSLDEQSIHLAYILKSAKEKGVSTIEATQEAENKWVQTIIDKARLTADFQEKCTPGYYNNEGKINQKPQNGMYGGGPIEFFALMKKWRSKGSLEGLELTKQ</sequence>
<dbReference type="AlphaFoldDB" id="A0A381NK09"/>
<evidence type="ECO:0000256" key="5">
    <source>
        <dbReference type="ARBA" id="ARBA00022857"/>
    </source>
</evidence>
<evidence type="ECO:0008006" key="10">
    <source>
        <dbReference type="Google" id="ProtNLM"/>
    </source>
</evidence>
<dbReference type="SUPFAM" id="SSF51905">
    <property type="entry name" value="FAD/NAD(P)-binding domain"/>
    <property type="match status" value="3"/>
</dbReference>
<dbReference type="PANTHER" id="PTHR43098:SF4">
    <property type="entry name" value="BLR3857 PROTEIN"/>
    <property type="match status" value="1"/>
</dbReference>
<dbReference type="FunFam" id="3.50.50.60:FF:000341">
    <property type="entry name" value="Baeyer-Villiger monooxygenase"/>
    <property type="match status" value="1"/>
</dbReference>
<dbReference type="PRINTS" id="PR00411">
    <property type="entry name" value="PNDRDTASEI"/>
</dbReference>